<dbReference type="SUPFAM" id="SSF88946">
    <property type="entry name" value="Sigma2 domain of RNA polymerase sigma factors"/>
    <property type="match status" value="1"/>
</dbReference>
<evidence type="ECO:0000313" key="6">
    <source>
        <dbReference type="EMBL" id="OGE81220.1"/>
    </source>
</evidence>
<dbReference type="EMBL" id="MFEL01000010">
    <property type="protein sequence ID" value="OGE81220.1"/>
    <property type="molecule type" value="Genomic_DNA"/>
</dbReference>
<dbReference type="SUPFAM" id="SSF88659">
    <property type="entry name" value="Sigma3 and sigma4 domains of RNA polymerase sigma factors"/>
    <property type="match status" value="1"/>
</dbReference>
<dbReference type="Gene3D" id="1.10.1740.10">
    <property type="match status" value="1"/>
</dbReference>
<dbReference type="InterPro" id="IPR000943">
    <property type="entry name" value="RNA_pol_sigma70"/>
</dbReference>
<dbReference type="InterPro" id="IPR014284">
    <property type="entry name" value="RNA_pol_sigma-70_dom"/>
</dbReference>
<feature type="domain" description="RNA polymerase sigma-70" evidence="5">
    <location>
        <begin position="43"/>
        <end position="56"/>
    </location>
</feature>
<evidence type="ECO:0000259" key="5">
    <source>
        <dbReference type="PROSITE" id="PS00715"/>
    </source>
</evidence>
<dbReference type="Gene3D" id="1.20.140.160">
    <property type="match status" value="1"/>
</dbReference>
<dbReference type="STRING" id="1817825.A2720_01635"/>
<organism evidence="6 7">
    <name type="scientific">Candidatus Doudnabacteria bacterium RIFCSPHIGHO2_01_FULL_46_24</name>
    <dbReference type="NCBI Taxonomy" id="1817825"/>
    <lineage>
        <taxon>Bacteria</taxon>
        <taxon>Candidatus Doudnaibacteriota</taxon>
    </lineage>
</organism>
<dbReference type="AlphaFoldDB" id="A0A1F5NV38"/>
<evidence type="ECO:0000256" key="2">
    <source>
        <dbReference type="ARBA" id="ARBA00023082"/>
    </source>
</evidence>
<accession>A0A1F5NV38</accession>
<dbReference type="PROSITE" id="PS00715">
    <property type="entry name" value="SIGMA70_1"/>
    <property type="match status" value="1"/>
</dbReference>
<proteinExistence type="predicted"/>
<comment type="caution">
    <text evidence="6">The sequence shown here is derived from an EMBL/GenBank/DDBJ whole genome shotgun (WGS) entry which is preliminary data.</text>
</comment>
<keyword evidence="1" id="KW-0805">Transcription regulation</keyword>
<dbReference type="NCBIfam" id="TIGR02937">
    <property type="entry name" value="sigma70-ECF"/>
    <property type="match status" value="1"/>
</dbReference>
<evidence type="ECO:0000256" key="1">
    <source>
        <dbReference type="ARBA" id="ARBA00023015"/>
    </source>
</evidence>
<keyword evidence="3" id="KW-0238">DNA-binding</keyword>
<dbReference type="GO" id="GO:0006352">
    <property type="term" value="P:DNA-templated transcription initiation"/>
    <property type="evidence" value="ECO:0007669"/>
    <property type="project" value="InterPro"/>
</dbReference>
<dbReference type="InterPro" id="IPR013325">
    <property type="entry name" value="RNA_pol_sigma_r2"/>
</dbReference>
<gene>
    <name evidence="6" type="ORF">A2720_01635</name>
</gene>
<dbReference type="Proteomes" id="UP000178892">
    <property type="component" value="Unassembled WGS sequence"/>
</dbReference>
<keyword evidence="2" id="KW-0731">Sigma factor</keyword>
<keyword evidence="4" id="KW-0804">Transcription</keyword>
<evidence type="ECO:0000256" key="4">
    <source>
        <dbReference type="ARBA" id="ARBA00023163"/>
    </source>
</evidence>
<protein>
    <recommendedName>
        <fullName evidence="5">RNA polymerase sigma-70 domain-containing protein</fullName>
    </recommendedName>
</protein>
<reference evidence="6 7" key="1">
    <citation type="journal article" date="2016" name="Nat. Commun.">
        <title>Thousands of microbial genomes shed light on interconnected biogeochemical processes in an aquifer system.</title>
        <authorList>
            <person name="Anantharaman K."/>
            <person name="Brown C.T."/>
            <person name="Hug L.A."/>
            <person name="Sharon I."/>
            <person name="Castelle C.J."/>
            <person name="Probst A.J."/>
            <person name="Thomas B.C."/>
            <person name="Singh A."/>
            <person name="Wilkins M.J."/>
            <person name="Karaoz U."/>
            <person name="Brodie E.L."/>
            <person name="Williams K.H."/>
            <person name="Hubbard S.S."/>
            <person name="Banfield J.F."/>
        </authorList>
    </citation>
    <scope>NUCLEOTIDE SEQUENCE [LARGE SCALE GENOMIC DNA]</scope>
</reference>
<dbReference type="GO" id="GO:0003677">
    <property type="term" value="F:DNA binding"/>
    <property type="evidence" value="ECO:0007669"/>
    <property type="project" value="UniProtKB-KW"/>
</dbReference>
<dbReference type="GO" id="GO:0016987">
    <property type="term" value="F:sigma factor activity"/>
    <property type="evidence" value="ECO:0007669"/>
    <property type="project" value="UniProtKB-KW"/>
</dbReference>
<dbReference type="Pfam" id="PF04542">
    <property type="entry name" value="Sigma70_r2"/>
    <property type="match status" value="1"/>
</dbReference>
<dbReference type="InterPro" id="IPR007627">
    <property type="entry name" value="RNA_pol_sigma70_r2"/>
</dbReference>
<evidence type="ECO:0000313" key="7">
    <source>
        <dbReference type="Proteomes" id="UP000178892"/>
    </source>
</evidence>
<name>A0A1F5NV38_9BACT</name>
<sequence>MVKKPELPDEQEALRLVEQHLDLVEVIAKSLCKQFRGKAELDDLLQEGALGLIDAASRFNPDRKIKFETYAVRRIRGAMLDALRKSSWPRDIRKLRREITKAQEAASAAGGQSISMDQIAQAIGKSLKNTRRSMARLQTVEAMSPFPSQPPNHAALPQWLVSQPLRTPEQVLLASEERRRFLGFIFSLPRGRRRVILLCVYHELRQREAAPLLGVGETRVSQFFKEALALLGKSLASSRRQGRPTSAAKLTRKQIGLALKRHNYAVADAAADLGVDDATLAKLVLKFGINFPLAGV</sequence>
<dbReference type="InterPro" id="IPR013324">
    <property type="entry name" value="RNA_pol_sigma_r3/r4-like"/>
</dbReference>
<dbReference type="PANTHER" id="PTHR30385">
    <property type="entry name" value="SIGMA FACTOR F FLAGELLAR"/>
    <property type="match status" value="1"/>
</dbReference>
<evidence type="ECO:0000256" key="3">
    <source>
        <dbReference type="ARBA" id="ARBA00023125"/>
    </source>
</evidence>